<feature type="transmembrane region" description="Helical" evidence="1">
    <location>
        <begin position="38"/>
        <end position="57"/>
    </location>
</feature>
<dbReference type="Pfam" id="PF11335">
    <property type="entry name" value="DUF3137"/>
    <property type="match status" value="1"/>
</dbReference>
<reference evidence="2" key="1">
    <citation type="submission" date="2018-06" db="EMBL/GenBank/DDBJ databases">
        <authorList>
            <person name="Zhirakovskaya E."/>
        </authorList>
    </citation>
    <scope>NUCLEOTIDE SEQUENCE</scope>
</reference>
<organism evidence="2">
    <name type="scientific">hydrothermal vent metagenome</name>
    <dbReference type="NCBI Taxonomy" id="652676"/>
    <lineage>
        <taxon>unclassified sequences</taxon>
        <taxon>metagenomes</taxon>
        <taxon>ecological metagenomes</taxon>
    </lineage>
</organism>
<feature type="transmembrane region" description="Helical" evidence="1">
    <location>
        <begin position="63"/>
        <end position="83"/>
    </location>
</feature>
<keyword evidence="1" id="KW-0812">Transmembrane</keyword>
<gene>
    <name evidence="2" type="ORF">MNBD_ALPHA06-2122</name>
</gene>
<name>A0A3B0S6K9_9ZZZZ</name>
<keyword evidence="1" id="KW-0472">Membrane</keyword>
<evidence type="ECO:0008006" key="3">
    <source>
        <dbReference type="Google" id="ProtNLM"/>
    </source>
</evidence>
<evidence type="ECO:0000256" key="1">
    <source>
        <dbReference type="SAM" id="Phobius"/>
    </source>
</evidence>
<proteinExistence type="predicted"/>
<dbReference type="EMBL" id="UOEE01000326">
    <property type="protein sequence ID" value="VAW01731.1"/>
    <property type="molecule type" value="Genomic_DNA"/>
</dbReference>
<sequence>MSEPETDLPPGFEQFVTDEIEPLFDAMMTVRAEASSRLWKTGLIGAIIGLGLGAWLYLSKPELWPGALILLAAGIVIGLIPGLSQRSKAKTLFDQQRVNKVSNFLQLQHQADGFEPPRFSTFTELELVALGDRRRFSNLITGQHNGIDFSIYEAKIEERRTRTVSSGKGTRTETYWATIFDGQLLHSPYPRKFACTTIIARDQGWFNSKGRFGKTMKPMGLADPKFEKLFEVYTTDQVEGRFLVDPTFMVRLLELEDNHKDRKTTAGFFEQSVFVALQGSNRFLTNPNKSSTARSLTITTITAFQQVFHFLTALKGKK</sequence>
<keyword evidence="1" id="KW-1133">Transmembrane helix</keyword>
<protein>
    <recommendedName>
        <fullName evidence="3">Galanin</fullName>
    </recommendedName>
</protein>
<dbReference type="InterPro" id="IPR021484">
    <property type="entry name" value="DUF3137"/>
</dbReference>
<dbReference type="AlphaFoldDB" id="A0A3B0S6K9"/>
<accession>A0A3B0S6K9</accession>
<evidence type="ECO:0000313" key="2">
    <source>
        <dbReference type="EMBL" id="VAW01731.1"/>
    </source>
</evidence>